<dbReference type="RefSeq" id="WP_113033914.1">
    <property type="nucleotide sequence ID" value="NZ_QMFB01000017.1"/>
</dbReference>
<dbReference type="InterPro" id="IPR011330">
    <property type="entry name" value="Glyco_hydro/deAcase_b/a-brl"/>
</dbReference>
<name>A0A329MDU6_9BACL</name>
<accession>A0A329MDU6</accession>
<dbReference type="AlphaFoldDB" id="A0A329MDU6"/>
<dbReference type="SUPFAM" id="SSF88713">
    <property type="entry name" value="Glycoside hydrolase/deacetylase"/>
    <property type="match status" value="1"/>
</dbReference>
<sequence length="461" mass="51871">MAPVKVLFWFDVEDFINDESEEALLALLNTLDARGVKGIFKLVGEKARKLEQNGRTDILEKLSRHEIGYHTDLHSIHPVVTEYLEPLGFREGTAEFDRREGQGYRDLGRITGKPVVCYGQPGAAWAPQAYPALRKWGVQTYIDNHDQITFGGKPFWYGGLLNLTSPVGLMKMPLVDGALERAKQRFDELCDLQQEDPFGIISIYYHPTEFVFLEFWDAVNFSKGSNPPSSEWVKPFMRPAGDMQRYIDRVGDFVDYTLSRSDVAYIGTEEFVRLEISNSAALSEEEVLRFADRVGDRLGYLSEGSRCLSAGELFAVFRSRLLGEEPLPELLYGPEREMPSDEVASVCVADLLAAIQEPLPLIEGFPQLPDRFRVGDAWVNPVDLTCTLAALIRSGAVPGANDAEKRIPLVRGRLTADEHASDTAEWTKYWVIFPENFQVPNIIEMSKLQTWTIKPALFAPA</sequence>
<dbReference type="Proteomes" id="UP000250369">
    <property type="component" value="Unassembled WGS sequence"/>
</dbReference>
<proteinExistence type="predicted"/>
<keyword evidence="2" id="KW-1185">Reference proteome</keyword>
<evidence type="ECO:0000313" key="2">
    <source>
        <dbReference type="Proteomes" id="UP000250369"/>
    </source>
</evidence>
<comment type="caution">
    <text evidence="1">The sequence shown here is derived from an EMBL/GenBank/DDBJ whole genome shotgun (WGS) entry which is preliminary data.</text>
</comment>
<evidence type="ECO:0000313" key="1">
    <source>
        <dbReference type="EMBL" id="RAV17828.1"/>
    </source>
</evidence>
<protein>
    <recommendedName>
        <fullName evidence="3">NodB homology domain-containing protein</fullName>
    </recommendedName>
</protein>
<dbReference type="Gene3D" id="3.20.20.370">
    <property type="entry name" value="Glycoside hydrolase/deacetylase"/>
    <property type="match status" value="1"/>
</dbReference>
<organism evidence="1 2">
    <name type="scientific">Paenibacillus contaminans</name>
    <dbReference type="NCBI Taxonomy" id="450362"/>
    <lineage>
        <taxon>Bacteria</taxon>
        <taxon>Bacillati</taxon>
        <taxon>Bacillota</taxon>
        <taxon>Bacilli</taxon>
        <taxon>Bacillales</taxon>
        <taxon>Paenibacillaceae</taxon>
        <taxon>Paenibacillus</taxon>
    </lineage>
</organism>
<dbReference type="GO" id="GO:0005975">
    <property type="term" value="P:carbohydrate metabolic process"/>
    <property type="evidence" value="ECO:0007669"/>
    <property type="project" value="InterPro"/>
</dbReference>
<reference evidence="1 2" key="1">
    <citation type="journal article" date="2009" name="Int. J. Syst. Evol. Microbiol.">
        <title>Paenibacillus contaminans sp. nov., isolated from a contaminated laboratory plate.</title>
        <authorList>
            <person name="Chou J.H."/>
            <person name="Lee J.H."/>
            <person name="Lin M.C."/>
            <person name="Chang P.S."/>
            <person name="Arun A.B."/>
            <person name="Young C.C."/>
            <person name="Chen W.M."/>
        </authorList>
    </citation>
    <scope>NUCLEOTIDE SEQUENCE [LARGE SCALE GENOMIC DNA]</scope>
    <source>
        <strain evidence="1 2">CKOBP-6</strain>
    </source>
</reference>
<evidence type="ECO:0008006" key="3">
    <source>
        <dbReference type="Google" id="ProtNLM"/>
    </source>
</evidence>
<gene>
    <name evidence="1" type="ORF">DQG23_25795</name>
</gene>
<dbReference type="OrthoDB" id="2079420at2"/>
<dbReference type="EMBL" id="QMFB01000017">
    <property type="protein sequence ID" value="RAV17828.1"/>
    <property type="molecule type" value="Genomic_DNA"/>
</dbReference>